<dbReference type="STRING" id="869209.Tresu_1857"/>
<dbReference type="InterPro" id="IPR056404">
    <property type="entry name" value="HTH_RNase_II"/>
</dbReference>
<reference evidence="3" key="2">
    <citation type="submission" date="2011-04" db="EMBL/GenBank/DDBJ databases">
        <title>The complete genome of chromosome of Treponema succinifaciens DSM 2489.</title>
        <authorList>
            <person name="Lucas S."/>
            <person name="Copeland A."/>
            <person name="Lapidus A."/>
            <person name="Bruce D."/>
            <person name="Goodwin L."/>
            <person name="Pitluck S."/>
            <person name="Peters L."/>
            <person name="Kyrpides N."/>
            <person name="Mavromatis K."/>
            <person name="Ivanova N."/>
            <person name="Ovchinnikova G."/>
            <person name="Teshima H."/>
            <person name="Detter J.C."/>
            <person name="Tapia R."/>
            <person name="Han C."/>
            <person name="Land M."/>
            <person name="Hauser L."/>
            <person name="Markowitz V."/>
            <person name="Cheng J.-F."/>
            <person name="Hugenholtz P."/>
            <person name="Woyke T."/>
            <person name="Wu D."/>
            <person name="Gronow S."/>
            <person name="Wellnitz S."/>
            <person name="Brambilla E."/>
            <person name="Klenk H.-P."/>
            <person name="Eisen J.A."/>
        </authorList>
    </citation>
    <scope>NUCLEOTIDE SEQUENCE [LARGE SCALE GENOMIC DNA]</scope>
    <source>
        <strain evidence="3">ATCC 33096 / DSM 2489 / 6091</strain>
    </source>
</reference>
<organism evidence="2 3">
    <name type="scientific">Treponema succinifaciens (strain ATCC 33096 / DSM 2489 / 6091)</name>
    <dbReference type="NCBI Taxonomy" id="869209"/>
    <lineage>
        <taxon>Bacteria</taxon>
        <taxon>Pseudomonadati</taxon>
        <taxon>Spirochaetota</taxon>
        <taxon>Spirochaetia</taxon>
        <taxon>Spirochaetales</taxon>
        <taxon>Treponemataceae</taxon>
        <taxon>Treponema</taxon>
    </lineage>
</organism>
<dbReference type="GO" id="GO:0006402">
    <property type="term" value="P:mRNA catabolic process"/>
    <property type="evidence" value="ECO:0007669"/>
    <property type="project" value="TreeGrafter"/>
</dbReference>
<dbReference type="InterPro" id="IPR036388">
    <property type="entry name" value="WH-like_DNA-bd_sf"/>
</dbReference>
<dbReference type="SUPFAM" id="SSF50249">
    <property type="entry name" value="Nucleic acid-binding proteins"/>
    <property type="match status" value="1"/>
</dbReference>
<reference evidence="2 3" key="1">
    <citation type="journal article" date="2011" name="Stand. Genomic Sci.">
        <title>Complete genome sequence of Treponema succinifaciens type strain (6091).</title>
        <authorList>
            <person name="Han C."/>
            <person name="Gronow S."/>
            <person name="Teshima H."/>
            <person name="Lapidus A."/>
            <person name="Nolan M."/>
            <person name="Lucas S."/>
            <person name="Hammon N."/>
            <person name="Deshpande S."/>
            <person name="Cheng J.F."/>
            <person name="Zeytun A."/>
            <person name="Tapia R."/>
            <person name="Goodwin L."/>
            <person name="Pitluck S."/>
            <person name="Liolios K."/>
            <person name="Pagani I."/>
            <person name="Ivanova N."/>
            <person name="Mavromatis K."/>
            <person name="Mikhailova N."/>
            <person name="Huntemann M."/>
            <person name="Pati A."/>
            <person name="Chen A."/>
            <person name="Palaniappan K."/>
            <person name="Land M."/>
            <person name="Hauser L."/>
            <person name="Brambilla E.M."/>
            <person name="Rohde M."/>
            <person name="Goker M."/>
            <person name="Woyke T."/>
            <person name="Bristow J."/>
            <person name="Eisen J.A."/>
            <person name="Markowitz V."/>
            <person name="Hugenholtz P."/>
            <person name="Kyrpides N.C."/>
            <person name="Klenk H.P."/>
            <person name="Detter J.C."/>
        </authorList>
    </citation>
    <scope>NUCLEOTIDE SEQUENCE [LARGE SCALE GENOMIC DNA]</scope>
    <source>
        <strain evidence="3">ATCC 33096 / DSM 2489 / 6091</strain>
    </source>
</reference>
<dbReference type="KEGG" id="tsu:Tresu_1857"/>
<dbReference type="GeneID" id="302998996"/>
<sequence>MIKPNSLVIYKNTAAVVLSVGENNKFSIKFQSVPATATKPAVYETQNVRAKDILLLNEGPVSSLESVLKFAVEKCPSASDIYNLEQANEIFLQIKDCYELLSGETPGESYPFNELVSLFRGEVKPDEAWGLYCALKNTVYFSQVLKDQLDGKIAFTVRPQQEIDSLVKKAGEKEKEAELRSEFIQRLKTGKLLPEDSVFMGDVEALALGKTDKSRTMHDAGLKETPERAHKLLLDTGLWDITRNPYPLRWGLSTKSASDSLDSPPEEERLELDCISYAIDNAWSTDPDDAVAFDGKYLWIHIADPASTVQPDSPIDKNARARGATLYIPEGAARMLCESCLEDYALGLKEKSRALSFRILLDENGAIEDCSVFKTLVKVKRLSYEQADDLMESEELKPLFSIAWKNVERRKKSGAVQISMPEVHISVEPETKKVSIEPLVHPKSSEMIREMMLLAGEGAAKFAFKNQIPFPFVSQEAPVIPDDVPEGLAGQFRLRRCMRKRSVGVTPGMHCALGLNMYSQVTSPLRRYGDLIAHIQLRAFLDKRELLDKDTILMRISEGDAGAQAAHKAERKSNMHWTLVYLLQNPGWTGEAVCVDKGMKLPLFSIPSLAIETFMPCPEKTELNDVVKIKVKKIELTELQVEFEIVN</sequence>
<proteinExistence type="predicted"/>
<dbReference type="Gene3D" id="1.10.10.10">
    <property type="entry name" value="Winged helix-like DNA-binding domain superfamily/Winged helix DNA-binding domain"/>
    <property type="match status" value="1"/>
</dbReference>
<dbReference type="AlphaFoldDB" id="F2NSH3"/>
<dbReference type="GO" id="GO:0000932">
    <property type="term" value="C:P-body"/>
    <property type="evidence" value="ECO:0007669"/>
    <property type="project" value="TreeGrafter"/>
</dbReference>
<dbReference type="InterPro" id="IPR050180">
    <property type="entry name" value="RNR_Ribonuclease"/>
</dbReference>
<keyword evidence="3" id="KW-1185">Reference proteome</keyword>
<name>F2NSH3_TRES6</name>
<dbReference type="GO" id="GO:0000175">
    <property type="term" value="F:3'-5'-RNA exonuclease activity"/>
    <property type="evidence" value="ECO:0007669"/>
    <property type="project" value="TreeGrafter"/>
</dbReference>
<dbReference type="EMBL" id="CP002631">
    <property type="protein sequence ID" value="AEB14747.1"/>
    <property type="molecule type" value="Genomic_DNA"/>
</dbReference>
<evidence type="ECO:0000313" key="3">
    <source>
        <dbReference type="Proteomes" id="UP000006852"/>
    </source>
</evidence>
<accession>F2NSH3</accession>
<dbReference type="InterPro" id="IPR012340">
    <property type="entry name" value="NA-bd_OB-fold"/>
</dbReference>
<dbReference type="HOGENOM" id="CLU_015903_2_0_12"/>
<dbReference type="PANTHER" id="PTHR23355">
    <property type="entry name" value="RIBONUCLEASE"/>
    <property type="match status" value="1"/>
</dbReference>
<dbReference type="Pfam" id="PF00773">
    <property type="entry name" value="RNB"/>
    <property type="match status" value="2"/>
</dbReference>
<dbReference type="OrthoDB" id="9764149at2"/>
<dbReference type="SMART" id="SM00955">
    <property type="entry name" value="RNB"/>
    <property type="match status" value="1"/>
</dbReference>
<protein>
    <submittedName>
        <fullName evidence="2">Ribonuclease II</fullName>
    </submittedName>
</protein>
<dbReference type="InterPro" id="IPR001900">
    <property type="entry name" value="RNase_II/R"/>
</dbReference>
<gene>
    <name evidence="2" type="ordered locus">Tresu_1857</name>
</gene>
<evidence type="ECO:0000313" key="2">
    <source>
        <dbReference type="EMBL" id="AEB14747.1"/>
    </source>
</evidence>
<evidence type="ECO:0000259" key="1">
    <source>
        <dbReference type="SMART" id="SM00955"/>
    </source>
</evidence>
<dbReference type="Proteomes" id="UP000006852">
    <property type="component" value="Chromosome"/>
</dbReference>
<dbReference type="PANTHER" id="PTHR23355:SF42">
    <property type="entry name" value="RIBONUCLEASE II, CHLOROPLASTIC_MITOCHONDRIAL"/>
    <property type="match status" value="1"/>
</dbReference>
<dbReference type="GO" id="GO:0003723">
    <property type="term" value="F:RNA binding"/>
    <property type="evidence" value="ECO:0007669"/>
    <property type="project" value="InterPro"/>
</dbReference>
<dbReference type="eggNOG" id="COG0557">
    <property type="taxonomic scope" value="Bacteria"/>
</dbReference>
<feature type="domain" description="RNB" evidence="1">
    <location>
        <begin position="269"/>
        <end position="543"/>
    </location>
</feature>
<dbReference type="Pfam" id="PF23161">
    <property type="entry name" value="HTH_RNase_II"/>
    <property type="match status" value="1"/>
</dbReference>
<dbReference type="RefSeq" id="WP_013702028.1">
    <property type="nucleotide sequence ID" value="NC_015385.1"/>
</dbReference>